<dbReference type="PANTHER" id="PTHR34219">
    <property type="entry name" value="IRON-REGULATED INNER MEMBRANE PROTEIN-RELATED"/>
    <property type="match status" value="1"/>
</dbReference>
<feature type="transmembrane region" description="Helical" evidence="1">
    <location>
        <begin position="375"/>
        <end position="393"/>
    </location>
</feature>
<feature type="transmembrane region" description="Helical" evidence="1">
    <location>
        <begin position="405"/>
        <end position="427"/>
    </location>
</feature>
<proteinExistence type="predicted"/>
<dbReference type="RefSeq" id="WP_313917249.1">
    <property type="nucleotide sequence ID" value="NZ_CP135076.1"/>
</dbReference>
<feature type="transmembrane region" description="Helical" evidence="1">
    <location>
        <begin position="183"/>
        <end position="208"/>
    </location>
</feature>
<gene>
    <name evidence="2" type="ORF">RPR59_04890</name>
</gene>
<keyword evidence="1" id="KW-0812">Transmembrane</keyword>
<evidence type="ECO:0000313" key="2">
    <source>
        <dbReference type="EMBL" id="WNO54590.1"/>
    </source>
</evidence>
<feature type="transmembrane region" description="Helical" evidence="1">
    <location>
        <begin position="468"/>
        <end position="487"/>
    </location>
</feature>
<dbReference type="PANTHER" id="PTHR34219:SF4">
    <property type="entry name" value="PEPSY DOMAIN-CONTAINING PROTEIN"/>
    <property type="match status" value="1"/>
</dbReference>
<dbReference type="InterPro" id="IPR005625">
    <property type="entry name" value="PepSY-ass_TM"/>
</dbReference>
<reference evidence="2 3" key="1">
    <citation type="submission" date="2023-09" db="EMBL/GenBank/DDBJ databases">
        <authorList>
            <person name="Rey-Velasco X."/>
        </authorList>
    </citation>
    <scope>NUCLEOTIDE SEQUENCE [LARGE SCALE GENOMIC DNA]</scope>
    <source>
        <strain evidence="2 3">W311</strain>
    </source>
</reference>
<feature type="transmembrane region" description="Helical" evidence="1">
    <location>
        <begin position="12"/>
        <end position="32"/>
    </location>
</feature>
<dbReference type="Proteomes" id="UP001302249">
    <property type="component" value="Chromosome"/>
</dbReference>
<organism evidence="2 3">
    <name type="scientific">Stakelama saccharophila</name>
    <dbReference type="NCBI Taxonomy" id="3075605"/>
    <lineage>
        <taxon>Bacteria</taxon>
        <taxon>Pseudomonadati</taxon>
        <taxon>Pseudomonadota</taxon>
        <taxon>Alphaproteobacteria</taxon>
        <taxon>Sphingomonadales</taxon>
        <taxon>Sphingomonadaceae</taxon>
        <taxon>Stakelama</taxon>
    </lineage>
</organism>
<accession>A0ABZ0BAZ7</accession>
<feature type="transmembrane region" description="Helical" evidence="1">
    <location>
        <begin position="138"/>
        <end position="162"/>
    </location>
</feature>
<keyword evidence="1" id="KW-0472">Membrane</keyword>
<dbReference type="EMBL" id="CP135076">
    <property type="protein sequence ID" value="WNO54590.1"/>
    <property type="molecule type" value="Genomic_DNA"/>
</dbReference>
<evidence type="ECO:0000313" key="3">
    <source>
        <dbReference type="Proteomes" id="UP001302249"/>
    </source>
</evidence>
<dbReference type="Pfam" id="PF03929">
    <property type="entry name" value="PepSY_TM"/>
    <property type="match status" value="1"/>
</dbReference>
<name>A0ABZ0BAZ7_9SPHN</name>
<feature type="transmembrane region" description="Helical" evidence="1">
    <location>
        <begin position="434"/>
        <end position="456"/>
    </location>
</feature>
<feature type="transmembrane region" description="Helical" evidence="1">
    <location>
        <begin position="335"/>
        <end position="355"/>
    </location>
</feature>
<sequence length="496" mass="53149">MKVRDGVRQTMAWLHGWTGLLLGWVLYLMAFAGTMSMFRGAITRWTHPESTATAAPVSAVAAAIRWLKSHAGDAPAWYLTAPDARTNTVHATWFDGSGFIVRALDPVTGAPALRQSLGGDFFYRLHFELEIPYPWGRLLAALAAAFMLLALITGIIAHRRFFRDFFTFRPGRGQRAWLDGHNAMGVLALPFHIMITFTGLVTFTSLVMPWGIVADYGKDTAAMYQDLLPGAVTRPASGEDAPLAPVLPMLQEAQRRFGDGHIGRVTMTNPGDAAATLTIFQSDGDRLATTPHILTFDAATGDILADVAEHRPALQSYAILYGLHMGRFAGPLLRWLYFAGGLALTAVIGSGLVLWIVKRRERAPLSLANRAIERINVGVIAGMPAAFAGFFLANRLLPLDLAGRAGWEVTCVFAGWAVAGLIVLALPSRRSWPALLAAGAVAWAAAALIDIGRIAAQGASADAATVPTDAVLLATATALAIAARYAARTPEARCRS</sequence>
<evidence type="ECO:0000256" key="1">
    <source>
        <dbReference type="SAM" id="Phobius"/>
    </source>
</evidence>
<keyword evidence="3" id="KW-1185">Reference proteome</keyword>
<keyword evidence="1" id="KW-1133">Transmembrane helix</keyword>
<protein>
    <submittedName>
        <fullName evidence="2">PepSY-associated TM helix domain-containing protein</fullName>
    </submittedName>
</protein>